<proteinExistence type="predicted"/>
<comment type="caution">
    <text evidence="2">The sequence shown here is derived from an EMBL/GenBank/DDBJ whole genome shotgun (WGS) entry which is preliminary data.</text>
</comment>
<reference evidence="2" key="1">
    <citation type="submission" date="2023-10" db="EMBL/GenBank/DDBJ databases">
        <title>Genome assemblies of two species of porcelain crab, Petrolisthes cinctipes and Petrolisthes manimaculis (Anomura: Porcellanidae).</title>
        <authorList>
            <person name="Angst P."/>
        </authorList>
    </citation>
    <scope>NUCLEOTIDE SEQUENCE</scope>
    <source>
        <strain evidence="2">PB745_01</strain>
        <tissue evidence="2">Gill</tissue>
    </source>
</reference>
<protein>
    <submittedName>
        <fullName evidence="2">Uncharacterized protein</fullName>
    </submittedName>
</protein>
<feature type="transmembrane region" description="Helical" evidence="1">
    <location>
        <begin position="166"/>
        <end position="184"/>
    </location>
</feature>
<dbReference type="Proteomes" id="UP001286313">
    <property type="component" value="Unassembled WGS sequence"/>
</dbReference>
<evidence type="ECO:0000256" key="1">
    <source>
        <dbReference type="SAM" id="Phobius"/>
    </source>
</evidence>
<dbReference type="EMBL" id="JAWQEG010000581">
    <property type="protein sequence ID" value="KAK3888168.1"/>
    <property type="molecule type" value="Genomic_DNA"/>
</dbReference>
<keyword evidence="1" id="KW-0812">Transmembrane</keyword>
<keyword evidence="3" id="KW-1185">Reference proteome</keyword>
<name>A0AAE1GEN1_PETCI</name>
<dbReference type="AlphaFoldDB" id="A0AAE1GEN1"/>
<keyword evidence="1" id="KW-0472">Membrane</keyword>
<sequence length="200" mass="21243">MGMDECGGVVSVEGGGAFCGRGGGGGVGGRGRRWWALWVKEGQGQRCTGRPLHLLRGLRGSRGTGEVQREAGEALAGNRTAFLEAIVDISATSPNTYKERVSMALEEYEGVVEEAVGVGVTTSDPHTPSYDWTYLKSVFSHSLLSPPSVRIREPGPSNVMGSHFCILYGLVGIPLTLSVIAALVHSLQTSSRHSIQGFRD</sequence>
<organism evidence="2 3">
    <name type="scientific">Petrolisthes cinctipes</name>
    <name type="common">Flat porcelain crab</name>
    <dbReference type="NCBI Taxonomy" id="88211"/>
    <lineage>
        <taxon>Eukaryota</taxon>
        <taxon>Metazoa</taxon>
        <taxon>Ecdysozoa</taxon>
        <taxon>Arthropoda</taxon>
        <taxon>Crustacea</taxon>
        <taxon>Multicrustacea</taxon>
        <taxon>Malacostraca</taxon>
        <taxon>Eumalacostraca</taxon>
        <taxon>Eucarida</taxon>
        <taxon>Decapoda</taxon>
        <taxon>Pleocyemata</taxon>
        <taxon>Anomura</taxon>
        <taxon>Galatheoidea</taxon>
        <taxon>Porcellanidae</taxon>
        <taxon>Petrolisthes</taxon>
    </lineage>
</organism>
<evidence type="ECO:0000313" key="3">
    <source>
        <dbReference type="Proteomes" id="UP001286313"/>
    </source>
</evidence>
<accession>A0AAE1GEN1</accession>
<dbReference type="Gene3D" id="1.10.287.70">
    <property type="match status" value="1"/>
</dbReference>
<gene>
    <name evidence="2" type="ORF">Pcinc_007753</name>
</gene>
<evidence type="ECO:0000313" key="2">
    <source>
        <dbReference type="EMBL" id="KAK3888168.1"/>
    </source>
</evidence>
<keyword evidence="1" id="KW-1133">Transmembrane helix</keyword>